<accession>A0ABT7C0X3</accession>
<organism evidence="3 4">
    <name type="scientific">Roseofilum casamattae BLCC-M143</name>
    <dbReference type="NCBI Taxonomy" id="3022442"/>
    <lineage>
        <taxon>Bacteria</taxon>
        <taxon>Bacillati</taxon>
        <taxon>Cyanobacteriota</taxon>
        <taxon>Cyanophyceae</taxon>
        <taxon>Desertifilales</taxon>
        <taxon>Desertifilaceae</taxon>
        <taxon>Roseofilum</taxon>
        <taxon>Roseofilum casamattae</taxon>
    </lineage>
</organism>
<dbReference type="InterPro" id="IPR050447">
    <property type="entry name" value="Erg6_SMT_methyltransf"/>
</dbReference>
<dbReference type="InterPro" id="IPR029063">
    <property type="entry name" value="SAM-dependent_MTases_sf"/>
</dbReference>
<evidence type="ECO:0000313" key="3">
    <source>
        <dbReference type="EMBL" id="MDJ1185103.1"/>
    </source>
</evidence>
<keyword evidence="4" id="KW-1185">Reference proteome</keyword>
<dbReference type="Proteomes" id="UP001232992">
    <property type="component" value="Unassembled WGS sequence"/>
</dbReference>
<name>A0ABT7C0X3_9CYAN</name>
<feature type="domain" description="Methyltransferase type 11" evidence="2">
    <location>
        <begin position="68"/>
        <end position="165"/>
    </location>
</feature>
<comment type="caution">
    <text evidence="3">The sequence shown here is derived from an EMBL/GenBank/DDBJ whole genome shotgun (WGS) entry which is preliminary data.</text>
</comment>
<dbReference type="CDD" id="cd02440">
    <property type="entry name" value="AdoMet_MTases"/>
    <property type="match status" value="1"/>
</dbReference>
<dbReference type="GO" id="GO:0008168">
    <property type="term" value="F:methyltransferase activity"/>
    <property type="evidence" value="ECO:0007669"/>
    <property type="project" value="UniProtKB-KW"/>
</dbReference>
<dbReference type="RefSeq" id="WP_283759753.1">
    <property type="nucleotide sequence ID" value="NZ_JAQOSQ010000026.1"/>
</dbReference>
<dbReference type="Gene3D" id="3.40.50.150">
    <property type="entry name" value="Vaccinia Virus protein VP39"/>
    <property type="match status" value="1"/>
</dbReference>
<keyword evidence="1" id="KW-0808">Transferase</keyword>
<dbReference type="SUPFAM" id="SSF53335">
    <property type="entry name" value="S-adenosyl-L-methionine-dependent methyltransferases"/>
    <property type="match status" value="1"/>
</dbReference>
<dbReference type="Pfam" id="PF08241">
    <property type="entry name" value="Methyltransf_11"/>
    <property type="match status" value="1"/>
</dbReference>
<dbReference type="InterPro" id="IPR013216">
    <property type="entry name" value="Methyltransf_11"/>
</dbReference>
<proteinExistence type="predicted"/>
<dbReference type="PANTHER" id="PTHR44068:SF11">
    <property type="entry name" value="GERANYL DIPHOSPHATE 2-C-METHYLTRANSFERASE"/>
    <property type="match status" value="1"/>
</dbReference>
<sequence length="280" mass="32543">MSNTSEIDRFNQNYFNSLDMDLFYQRVSGEHTHCGLFEHPDEDLDLAKKRTTEYMASLLNLDTSSQVLDMGSGYGGAARYLAEKYGCQVSCLNLSEQQNEVNIARNEIQKLSHLIQVCQGSFDRLPFPESTFNFTWAQDSLYYSDTQLGAFREAHRVLVPGGEFLACTYFFTGNDLSETDVNRAMNWYTGGIHKVYFLHIDEYRNVAWEIGMSEVQVIKLTENIEINYMQLLQKMEKIQAEGQIWSQDFFEKKKKRLLDCYEMGKSGLIEWGILHYRKHI</sequence>
<evidence type="ECO:0000259" key="2">
    <source>
        <dbReference type="Pfam" id="PF08241"/>
    </source>
</evidence>
<keyword evidence="3" id="KW-0489">Methyltransferase</keyword>
<evidence type="ECO:0000313" key="4">
    <source>
        <dbReference type="Proteomes" id="UP001232992"/>
    </source>
</evidence>
<dbReference type="EMBL" id="JAQOSQ010000026">
    <property type="protein sequence ID" value="MDJ1185103.1"/>
    <property type="molecule type" value="Genomic_DNA"/>
</dbReference>
<protein>
    <submittedName>
        <fullName evidence="3">Methyltransferase domain-containing protein</fullName>
    </submittedName>
</protein>
<evidence type="ECO:0000256" key="1">
    <source>
        <dbReference type="ARBA" id="ARBA00022679"/>
    </source>
</evidence>
<dbReference type="PANTHER" id="PTHR44068">
    <property type="entry name" value="ZGC:194242"/>
    <property type="match status" value="1"/>
</dbReference>
<gene>
    <name evidence="3" type="ORF">PMH09_18100</name>
</gene>
<dbReference type="GO" id="GO:0032259">
    <property type="term" value="P:methylation"/>
    <property type="evidence" value="ECO:0007669"/>
    <property type="project" value="UniProtKB-KW"/>
</dbReference>
<reference evidence="3 4" key="1">
    <citation type="submission" date="2023-01" db="EMBL/GenBank/DDBJ databases">
        <title>Novel diversity within Roseofilum (Cyanobacteria; Desertifilaceae) from marine benthic mats with descriptions of four novel species.</title>
        <authorList>
            <person name="Wang Y."/>
            <person name="Berthold D.E."/>
            <person name="Hu J."/>
            <person name="Lefler F.W."/>
            <person name="Laughinghouse H.D. IV."/>
        </authorList>
    </citation>
    <scope>NUCLEOTIDE SEQUENCE [LARGE SCALE GENOMIC DNA]</scope>
    <source>
        <strain evidence="3 4">BLCC-M143</strain>
    </source>
</reference>